<comment type="caution">
    <text evidence="1">The sequence shown here is derived from an EMBL/GenBank/DDBJ whole genome shotgun (WGS) entry which is preliminary data.</text>
</comment>
<evidence type="ECO:0000313" key="1">
    <source>
        <dbReference type="EMBL" id="OGL42689.1"/>
    </source>
</evidence>
<accession>A0A1F7RMB0</accession>
<proteinExistence type="predicted"/>
<name>A0A1F7RMB0_9BACT</name>
<dbReference type="AlphaFoldDB" id="A0A1F7RMB0"/>
<evidence type="ECO:0000313" key="2">
    <source>
        <dbReference type="Proteomes" id="UP000179266"/>
    </source>
</evidence>
<organism evidence="1 2">
    <name type="scientific">Candidatus Schekmanbacteria bacterium RBG_13_48_7</name>
    <dbReference type="NCBI Taxonomy" id="1817878"/>
    <lineage>
        <taxon>Bacteria</taxon>
        <taxon>Candidatus Schekmaniibacteriota</taxon>
    </lineage>
</organism>
<reference evidence="1 2" key="1">
    <citation type="journal article" date="2016" name="Nat. Commun.">
        <title>Thousands of microbial genomes shed light on interconnected biogeochemical processes in an aquifer system.</title>
        <authorList>
            <person name="Anantharaman K."/>
            <person name="Brown C.T."/>
            <person name="Hug L.A."/>
            <person name="Sharon I."/>
            <person name="Castelle C.J."/>
            <person name="Probst A.J."/>
            <person name="Thomas B.C."/>
            <person name="Singh A."/>
            <person name="Wilkins M.J."/>
            <person name="Karaoz U."/>
            <person name="Brodie E.L."/>
            <person name="Williams K.H."/>
            <person name="Hubbard S.S."/>
            <person name="Banfield J.F."/>
        </authorList>
    </citation>
    <scope>NUCLEOTIDE SEQUENCE [LARGE SCALE GENOMIC DNA]</scope>
</reference>
<dbReference type="EMBL" id="MGDD01000309">
    <property type="protein sequence ID" value="OGL42689.1"/>
    <property type="molecule type" value="Genomic_DNA"/>
</dbReference>
<sequence>MNNRKLPILLRMKEISIQKTMYTNPETAKILKLQSLPAAMDTPFTNSIPLKKIIKTDDKTIKYLNKLFIDRKLAH</sequence>
<dbReference type="Proteomes" id="UP000179266">
    <property type="component" value="Unassembled WGS sequence"/>
</dbReference>
<gene>
    <name evidence="1" type="ORF">A2161_09910</name>
</gene>
<protein>
    <submittedName>
        <fullName evidence="1">Uncharacterized protein</fullName>
    </submittedName>
</protein>